<organism evidence="1 2">
    <name type="scientific">Lactuca saligna</name>
    <name type="common">Willowleaf lettuce</name>
    <dbReference type="NCBI Taxonomy" id="75948"/>
    <lineage>
        <taxon>Eukaryota</taxon>
        <taxon>Viridiplantae</taxon>
        <taxon>Streptophyta</taxon>
        <taxon>Embryophyta</taxon>
        <taxon>Tracheophyta</taxon>
        <taxon>Spermatophyta</taxon>
        <taxon>Magnoliopsida</taxon>
        <taxon>eudicotyledons</taxon>
        <taxon>Gunneridae</taxon>
        <taxon>Pentapetalae</taxon>
        <taxon>asterids</taxon>
        <taxon>campanulids</taxon>
        <taxon>Asterales</taxon>
        <taxon>Asteraceae</taxon>
        <taxon>Cichorioideae</taxon>
        <taxon>Cichorieae</taxon>
        <taxon>Lactucinae</taxon>
        <taxon>Lactuca</taxon>
    </lineage>
</organism>
<dbReference type="AlphaFoldDB" id="A0AA35YDR5"/>
<accession>A0AA35YDR5</accession>
<dbReference type="Proteomes" id="UP001177003">
    <property type="component" value="Chromosome 1"/>
</dbReference>
<keyword evidence="2" id="KW-1185">Reference proteome</keyword>
<gene>
    <name evidence="1" type="ORF">LSALG_LOCUS10357</name>
</gene>
<dbReference type="EMBL" id="OX465077">
    <property type="protein sequence ID" value="CAI9270016.1"/>
    <property type="molecule type" value="Genomic_DNA"/>
</dbReference>
<proteinExistence type="predicted"/>
<reference evidence="1" key="1">
    <citation type="submission" date="2023-04" db="EMBL/GenBank/DDBJ databases">
        <authorList>
            <person name="Vijverberg K."/>
            <person name="Xiong W."/>
            <person name="Schranz E."/>
        </authorList>
    </citation>
    <scope>NUCLEOTIDE SEQUENCE</scope>
</reference>
<sequence>MLDWMKQQDPNFFSNISIVSDPTGKLPTSVVDDASRDTSGMVSGFQSHPTSGVVLVASMGLPSVEKKIKLNYKNSSSRVPDSTCTSPVTPVPMSEGSLCFSGCNPTPKSSKVVESLPWKANRNGYEQLDTIKKSFPVYESTIHLLTFSDPKPEGGNLGPTKSSTTAATYEHRPGVLPIRTLAECKGSFTKITAPLNDGWEEVYLGQHNNGLKNENWAAIDSWGSQLLTRKIDWVLTSKQNISPLVINATDQRLVNWNENNHVYPNQLPSPSPMPAMAYVFQRDRRVRSSSRTEWKERKKKDLSFHGGSQVGLSHKCHKYKEGCDHYTWDANQASVDQLSKKVSVESCQILEFFRVVSNYQSGLSDNHLVFVTELCVQLNIRLGSCSIEVKSLVAKYGNTRLEWLTFFGKVNHNWDMYWTQFVYNDVTVHLQGLGTPQCSLASRHSVFSLRDKSSLDGPSLCDLLFFVWEVNCHHIQKLHSWFKSIIGAGLWFSFIFNQGIGMSSVENVCGRTPPPMGMQDVPGRVRVEEVMKERHEWDDFWKRNVHFGSSFLPPDLKTKAAYGVIPMVFFVTCTIENRLDQVHKWLIHWKGQPDGKATREVELNLNIMRQFPEASLEDKTCFEGVGNDTDTNMVIKRENEPKLLHA</sequence>
<name>A0AA35YDR5_LACSI</name>
<evidence type="ECO:0000313" key="2">
    <source>
        <dbReference type="Proteomes" id="UP001177003"/>
    </source>
</evidence>
<evidence type="ECO:0000313" key="1">
    <source>
        <dbReference type="EMBL" id="CAI9270016.1"/>
    </source>
</evidence>
<protein>
    <submittedName>
        <fullName evidence="1">Uncharacterized protein</fullName>
    </submittedName>
</protein>